<comment type="caution">
    <text evidence="3">The sequence shown here is derived from an EMBL/GenBank/DDBJ whole genome shotgun (WGS) entry which is preliminary data.</text>
</comment>
<keyword evidence="2" id="KW-1133">Transmembrane helix</keyword>
<feature type="transmembrane region" description="Helical" evidence="2">
    <location>
        <begin position="120"/>
        <end position="141"/>
    </location>
</feature>
<keyword evidence="4" id="KW-1185">Reference proteome</keyword>
<feature type="region of interest" description="Disordered" evidence="1">
    <location>
        <begin position="1"/>
        <end position="23"/>
    </location>
</feature>
<evidence type="ECO:0000313" key="4">
    <source>
        <dbReference type="Proteomes" id="UP001501787"/>
    </source>
</evidence>
<sequence length="159" mass="17950">MPDTPDNAARPVTLPSAKSTPPAAQRITPWLQGAWLTWLVYRLLCLPTLVHLVNVNHPDILGGMVWQGLWLLPAFILTPWMWRARSPYALLLGSMLTLIYLGASGVVLFIRVYGSGMAELMIYIVDFVLLLLINTCLFILLKRLPSMNKVVKKPRPPRY</sequence>
<keyword evidence="2" id="KW-0812">Transmembrane</keyword>
<name>A0ABP3FIH5_9GAMM</name>
<keyword evidence="2" id="KW-0472">Membrane</keyword>
<feature type="transmembrane region" description="Helical" evidence="2">
    <location>
        <begin position="89"/>
        <end position="114"/>
    </location>
</feature>
<evidence type="ECO:0000313" key="3">
    <source>
        <dbReference type="EMBL" id="GAA0318665.1"/>
    </source>
</evidence>
<dbReference type="EMBL" id="BAAAFR010000004">
    <property type="protein sequence ID" value="GAA0318665.1"/>
    <property type="molecule type" value="Genomic_DNA"/>
</dbReference>
<reference evidence="4" key="1">
    <citation type="journal article" date="2019" name="Int. J. Syst. Evol. Microbiol.">
        <title>The Global Catalogue of Microorganisms (GCM) 10K type strain sequencing project: providing services to taxonomists for standard genome sequencing and annotation.</title>
        <authorList>
            <consortium name="The Broad Institute Genomics Platform"/>
            <consortium name="The Broad Institute Genome Sequencing Center for Infectious Disease"/>
            <person name="Wu L."/>
            <person name="Ma J."/>
        </authorList>
    </citation>
    <scope>NUCLEOTIDE SEQUENCE [LARGE SCALE GENOMIC DNA]</scope>
    <source>
        <strain evidence="4">JCM 16343</strain>
    </source>
</reference>
<proteinExistence type="predicted"/>
<accession>A0ABP3FIH5</accession>
<dbReference type="RefSeq" id="WP_201505021.1">
    <property type="nucleotide sequence ID" value="NZ_BAAAFR010000004.1"/>
</dbReference>
<evidence type="ECO:0000256" key="2">
    <source>
        <dbReference type="SAM" id="Phobius"/>
    </source>
</evidence>
<evidence type="ECO:0008006" key="5">
    <source>
        <dbReference type="Google" id="ProtNLM"/>
    </source>
</evidence>
<organism evidence="3 4">
    <name type="scientific">Psychrobacter aestuarii</name>
    <dbReference type="NCBI Taxonomy" id="556327"/>
    <lineage>
        <taxon>Bacteria</taxon>
        <taxon>Pseudomonadati</taxon>
        <taxon>Pseudomonadota</taxon>
        <taxon>Gammaproteobacteria</taxon>
        <taxon>Moraxellales</taxon>
        <taxon>Moraxellaceae</taxon>
        <taxon>Psychrobacter</taxon>
    </lineage>
</organism>
<feature type="transmembrane region" description="Helical" evidence="2">
    <location>
        <begin position="35"/>
        <end position="54"/>
    </location>
</feature>
<gene>
    <name evidence="3" type="ORF">GCM10009129_15320</name>
</gene>
<protein>
    <recommendedName>
        <fullName evidence="5">DUF2069 domain-containing protein</fullName>
    </recommendedName>
</protein>
<evidence type="ECO:0000256" key="1">
    <source>
        <dbReference type="SAM" id="MobiDB-lite"/>
    </source>
</evidence>
<feature type="transmembrane region" description="Helical" evidence="2">
    <location>
        <begin position="60"/>
        <end position="82"/>
    </location>
</feature>
<dbReference type="Proteomes" id="UP001501787">
    <property type="component" value="Unassembled WGS sequence"/>
</dbReference>